<name>A0ABY1NHX8_9RHOB</name>
<organism evidence="2 3">
    <name type="scientific">Shimia sagamensis</name>
    <dbReference type="NCBI Taxonomy" id="1566352"/>
    <lineage>
        <taxon>Bacteria</taxon>
        <taxon>Pseudomonadati</taxon>
        <taxon>Pseudomonadota</taxon>
        <taxon>Alphaproteobacteria</taxon>
        <taxon>Rhodobacterales</taxon>
        <taxon>Roseobacteraceae</taxon>
    </lineage>
</organism>
<keyword evidence="3" id="KW-1185">Reference proteome</keyword>
<dbReference type="EMBL" id="FXTY01000002">
    <property type="protein sequence ID" value="SMP10131.1"/>
    <property type="molecule type" value="Genomic_DNA"/>
</dbReference>
<sequence length="32" mass="3627">MSQSTKDLPRQPEKQSKPAPTNPPIFSDWAMI</sequence>
<feature type="compositionally biased region" description="Basic and acidic residues" evidence="1">
    <location>
        <begin position="7"/>
        <end position="16"/>
    </location>
</feature>
<proteinExistence type="predicted"/>
<dbReference type="Proteomes" id="UP001157961">
    <property type="component" value="Unassembled WGS sequence"/>
</dbReference>
<comment type="caution">
    <text evidence="2">The sequence shown here is derived from an EMBL/GenBank/DDBJ whole genome shotgun (WGS) entry which is preliminary data.</text>
</comment>
<evidence type="ECO:0000256" key="1">
    <source>
        <dbReference type="SAM" id="MobiDB-lite"/>
    </source>
</evidence>
<reference evidence="2 3" key="1">
    <citation type="submission" date="2017-05" db="EMBL/GenBank/DDBJ databases">
        <authorList>
            <person name="Varghese N."/>
            <person name="Submissions S."/>
        </authorList>
    </citation>
    <scope>NUCLEOTIDE SEQUENCE [LARGE SCALE GENOMIC DNA]</scope>
    <source>
        <strain evidence="2 3">DSM 29734</strain>
    </source>
</reference>
<gene>
    <name evidence="2" type="ORF">SAMN06265373_10280</name>
</gene>
<feature type="region of interest" description="Disordered" evidence="1">
    <location>
        <begin position="1"/>
        <end position="32"/>
    </location>
</feature>
<accession>A0ABY1NHX8</accession>
<protein>
    <submittedName>
        <fullName evidence="2">Uncharacterized protein</fullName>
    </submittedName>
</protein>
<evidence type="ECO:0000313" key="2">
    <source>
        <dbReference type="EMBL" id="SMP10131.1"/>
    </source>
</evidence>
<evidence type="ECO:0000313" key="3">
    <source>
        <dbReference type="Proteomes" id="UP001157961"/>
    </source>
</evidence>